<dbReference type="Proteomes" id="UP000244855">
    <property type="component" value="Unassembled WGS sequence"/>
</dbReference>
<feature type="region of interest" description="Disordered" evidence="11">
    <location>
        <begin position="319"/>
        <end position="353"/>
    </location>
</feature>
<feature type="region of interest" description="Disordered" evidence="11">
    <location>
        <begin position="28"/>
        <end position="104"/>
    </location>
</feature>
<dbReference type="SUPFAM" id="SSF140718">
    <property type="entry name" value="Mediator hinge subcomplex-like"/>
    <property type="match status" value="1"/>
</dbReference>
<evidence type="ECO:0000256" key="8">
    <source>
        <dbReference type="ARBA" id="ARBA00023242"/>
    </source>
</evidence>
<feature type="region of interest" description="Disordered" evidence="11">
    <location>
        <begin position="146"/>
        <end position="187"/>
    </location>
</feature>
<comment type="subunit">
    <text evidence="3 10">Component of the Mediator complex.</text>
</comment>
<evidence type="ECO:0000256" key="4">
    <source>
        <dbReference type="ARBA" id="ARBA00020631"/>
    </source>
</evidence>
<reference evidence="12 13" key="1">
    <citation type="journal article" date="2018" name="Sci. Rep.">
        <title>Comparative genomics provides insights into the lifestyle and reveals functional heterogeneity of dark septate endophytic fungi.</title>
        <authorList>
            <person name="Knapp D.G."/>
            <person name="Nemeth J.B."/>
            <person name="Barry K."/>
            <person name="Hainaut M."/>
            <person name="Henrissat B."/>
            <person name="Johnson J."/>
            <person name="Kuo A."/>
            <person name="Lim J.H.P."/>
            <person name="Lipzen A."/>
            <person name="Nolan M."/>
            <person name="Ohm R.A."/>
            <person name="Tamas L."/>
            <person name="Grigoriev I.V."/>
            <person name="Spatafora J.W."/>
            <person name="Nagy L.G."/>
            <person name="Kovacs G.M."/>
        </authorList>
    </citation>
    <scope>NUCLEOTIDE SEQUENCE [LARGE SCALE GENOMIC DNA]</scope>
    <source>
        <strain evidence="12 13">DSE2036</strain>
    </source>
</reference>
<dbReference type="STRING" id="97972.A0A2V1D3B5"/>
<keyword evidence="7 10" id="KW-0804">Transcription</keyword>
<comment type="similarity">
    <text evidence="2 10">Belongs to the Mediator complex subunit 7 family.</text>
</comment>
<sequence length="365" mass="39950">MAQPPPEEEEQFLTSIFPAPPPFYKHFTPTNLSALKDAQEKLSPNTNDQNSNKNSKDASSSSFPTTTLTPTQLLDLPAPLREQLTYLIPPPPPDPSVEYRVFGKPTKLGGDDPFEYIMQYVRNRLWNPDTSQGLLPLWEYERLYPADPSSKSSLSREGAGDTQMTDENNNNNTQTTQQQGEGGGGGDWGTLDRQTYLFRFLRSIIIKHVELLGILATDPTAPAPPDADGNGPQVILPENPFNPGTPLYDKAKDKVLREILNLVMNMHALINEYRPHQARETLIRVLEGQVERKKKEIEGVRRMAGRVGEALEGLRGAAAAAGGGEEGGGVDGNEGEGSSSGGGGGVEKDEEKIAMREMWRALEGV</sequence>
<evidence type="ECO:0000256" key="3">
    <source>
        <dbReference type="ARBA" id="ARBA00011837"/>
    </source>
</evidence>
<comment type="subcellular location">
    <subcellularLocation>
        <location evidence="1 10">Nucleus</location>
    </subcellularLocation>
</comment>
<feature type="region of interest" description="Disordered" evidence="11">
    <location>
        <begin position="1"/>
        <end position="20"/>
    </location>
</feature>
<dbReference type="Pfam" id="PF05983">
    <property type="entry name" value="Med7"/>
    <property type="match status" value="1"/>
</dbReference>
<dbReference type="InterPro" id="IPR037212">
    <property type="entry name" value="Med7/Med21-like"/>
</dbReference>
<dbReference type="InterPro" id="IPR044888">
    <property type="entry name" value="Mediatior_Med7_sf"/>
</dbReference>
<dbReference type="Gene3D" id="6.10.140.200">
    <property type="match status" value="1"/>
</dbReference>
<name>A0A2V1D3B5_9PLEO</name>
<accession>A0A2V1D3B5</accession>
<feature type="compositionally biased region" description="Acidic residues" evidence="11">
    <location>
        <begin position="1"/>
        <end position="11"/>
    </location>
</feature>
<keyword evidence="5 10" id="KW-0805">Transcription regulation</keyword>
<evidence type="ECO:0000256" key="2">
    <source>
        <dbReference type="ARBA" id="ARBA00009994"/>
    </source>
</evidence>
<evidence type="ECO:0000256" key="10">
    <source>
        <dbReference type="RuleBase" id="RU364060"/>
    </source>
</evidence>
<keyword evidence="6 10" id="KW-0010">Activator</keyword>
<protein>
    <recommendedName>
        <fullName evidence="4 10">Mediator of RNA polymerase II transcription subunit 7</fullName>
    </recommendedName>
</protein>
<feature type="compositionally biased region" description="Gly residues" evidence="11">
    <location>
        <begin position="321"/>
        <end position="332"/>
    </location>
</feature>
<evidence type="ECO:0000256" key="5">
    <source>
        <dbReference type="ARBA" id="ARBA00023015"/>
    </source>
</evidence>
<dbReference type="GO" id="GO:0003712">
    <property type="term" value="F:transcription coregulator activity"/>
    <property type="evidence" value="ECO:0007669"/>
    <property type="project" value="InterPro"/>
</dbReference>
<proteinExistence type="inferred from homology"/>
<dbReference type="GO" id="GO:0070847">
    <property type="term" value="C:core mediator complex"/>
    <property type="evidence" value="ECO:0007669"/>
    <property type="project" value="TreeGrafter"/>
</dbReference>
<evidence type="ECO:0000256" key="6">
    <source>
        <dbReference type="ARBA" id="ARBA00023159"/>
    </source>
</evidence>
<feature type="compositionally biased region" description="Low complexity" evidence="11">
    <location>
        <begin position="161"/>
        <end position="179"/>
    </location>
</feature>
<evidence type="ECO:0000313" key="12">
    <source>
        <dbReference type="EMBL" id="PVH92109.1"/>
    </source>
</evidence>
<comment type="function">
    <text evidence="9">Component of the Mediator complex, a coactivator involved in the regulated transcription of nearly all RNA polymerase II-dependent genes. Mediator functions as a bridge to convey information from gene-specific regulatory proteins to the basal RNA polymerase II transcription machinery. Mediator is recruited to promoters by direct interactions with regulatory proteins and serves as a scaffold for the assembly of a functional preinitiation complex with RNA polymerase II and the general transcription factors.</text>
</comment>
<dbReference type="GO" id="GO:0016592">
    <property type="term" value="C:mediator complex"/>
    <property type="evidence" value="ECO:0007669"/>
    <property type="project" value="InterPro"/>
</dbReference>
<evidence type="ECO:0000256" key="1">
    <source>
        <dbReference type="ARBA" id="ARBA00004123"/>
    </source>
</evidence>
<keyword evidence="13" id="KW-1185">Reference proteome</keyword>
<dbReference type="PANTHER" id="PTHR21428">
    <property type="entry name" value="MEDIATOR OF RNA POLYMERASE II TRANSCRIPTION SUBUNIT 7"/>
    <property type="match status" value="1"/>
</dbReference>
<evidence type="ECO:0000256" key="11">
    <source>
        <dbReference type="SAM" id="MobiDB-lite"/>
    </source>
</evidence>
<dbReference type="Gene3D" id="6.10.140.1520">
    <property type="match status" value="1"/>
</dbReference>
<dbReference type="AlphaFoldDB" id="A0A2V1D3B5"/>
<dbReference type="OrthoDB" id="10253553at2759"/>
<feature type="compositionally biased region" description="Low complexity" evidence="11">
    <location>
        <begin position="43"/>
        <end position="80"/>
    </location>
</feature>
<dbReference type="GO" id="GO:0006357">
    <property type="term" value="P:regulation of transcription by RNA polymerase II"/>
    <property type="evidence" value="ECO:0007669"/>
    <property type="project" value="InterPro"/>
</dbReference>
<evidence type="ECO:0000256" key="7">
    <source>
        <dbReference type="ARBA" id="ARBA00023163"/>
    </source>
</evidence>
<organism evidence="12 13">
    <name type="scientific">Periconia macrospinosa</name>
    <dbReference type="NCBI Taxonomy" id="97972"/>
    <lineage>
        <taxon>Eukaryota</taxon>
        <taxon>Fungi</taxon>
        <taxon>Dikarya</taxon>
        <taxon>Ascomycota</taxon>
        <taxon>Pezizomycotina</taxon>
        <taxon>Dothideomycetes</taxon>
        <taxon>Pleosporomycetidae</taxon>
        <taxon>Pleosporales</taxon>
        <taxon>Massarineae</taxon>
        <taxon>Periconiaceae</taxon>
        <taxon>Periconia</taxon>
    </lineage>
</organism>
<keyword evidence="8 10" id="KW-0539">Nucleus</keyword>
<evidence type="ECO:0000256" key="9">
    <source>
        <dbReference type="ARBA" id="ARBA00025687"/>
    </source>
</evidence>
<dbReference type="PANTHER" id="PTHR21428:SF11">
    <property type="entry name" value="MEDIATOR OF RNA POLYMERASE II TRANSCRIPTION SUBUNIT 7"/>
    <property type="match status" value="1"/>
</dbReference>
<gene>
    <name evidence="12" type="ORF">DM02DRAFT_620133</name>
</gene>
<feature type="region of interest" description="Disordered" evidence="11">
    <location>
        <begin position="222"/>
        <end position="242"/>
    </location>
</feature>
<dbReference type="InterPro" id="IPR009244">
    <property type="entry name" value="Mediatior_Med7"/>
</dbReference>
<dbReference type="EMBL" id="KZ805722">
    <property type="protein sequence ID" value="PVH92109.1"/>
    <property type="molecule type" value="Genomic_DNA"/>
</dbReference>
<evidence type="ECO:0000313" key="13">
    <source>
        <dbReference type="Proteomes" id="UP000244855"/>
    </source>
</evidence>